<keyword evidence="1" id="KW-1133">Transmembrane helix</keyword>
<protein>
    <recommendedName>
        <fullName evidence="5">Regulatory LuxR family protein</fullName>
    </recommendedName>
</protein>
<proteinExistence type="predicted"/>
<dbReference type="InterPro" id="IPR016032">
    <property type="entry name" value="Sig_transdc_resp-reg_C-effctor"/>
</dbReference>
<dbReference type="SUPFAM" id="SSF63829">
    <property type="entry name" value="Calcium-dependent phosphotriesterase"/>
    <property type="match status" value="1"/>
</dbReference>
<evidence type="ECO:0000256" key="2">
    <source>
        <dbReference type="SAM" id="SignalP"/>
    </source>
</evidence>
<keyword evidence="2" id="KW-0732">Signal</keyword>
<reference evidence="3 4" key="1">
    <citation type="submission" date="2019-03" db="EMBL/GenBank/DDBJ databases">
        <title>Genomic Encyclopedia of Archaeal and Bacterial Type Strains, Phase II (KMG-II): from individual species to whole genera.</title>
        <authorList>
            <person name="Goeker M."/>
        </authorList>
    </citation>
    <scope>NUCLEOTIDE SEQUENCE [LARGE SCALE GENOMIC DNA]</scope>
    <source>
        <strain evidence="3 4">DSM 25687</strain>
    </source>
</reference>
<accession>A0A4R6QAK7</accession>
<feature type="transmembrane region" description="Helical" evidence="1">
    <location>
        <begin position="714"/>
        <end position="736"/>
    </location>
</feature>
<dbReference type="GO" id="GO:0006355">
    <property type="term" value="P:regulation of DNA-templated transcription"/>
    <property type="evidence" value="ECO:0007669"/>
    <property type="project" value="InterPro"/>
</dbReference>
<dbReference type="InterPro" id="IPR036388">
    <property type="entry name" value="WH-like_DNA-bd_sf"/>
</dbReference>
<dbReference type="Proteomes" id="UP000295260">
    <property type="component" value="Unassembled WGS sequence"/>
</dbReference>
<evidence type="ECO:0000313" key="3">
    <source>
        <dbReference type="EMBL" id="TDP59391.1"/>
    </source>
</evidence>
<gene>
    <name evidence="3" type="ORF">BC748_1641</name>
</gene>
<evidence type="ECO:0000256" key="1">
    <source>
        <dbReference type="SAM" id="Phobius"/>
    </source>
</evidence>
<dbReference type="Gene3D" id="2.130.10.10">
    <property type="entry name" value="YVTN repeat-like/Quinoprotein amine dehydrogenase"/>
    <property type="match status" value="1"/>
</dbReference>
<keyword evidence="1" id="KW-0472">Membrane</keyword>
<feature type="chain" id="PRO_5020816540" description="Regulatory LuxR family protein" evidence="2">
    <location>
        <begin position="26"/>
        <end position="922"/>
    </location>
</feature>
<dbReference type="AlphaFoldDB" id="A0A4R6QAK7"/>
<keyword evidence="1" id="KW-0812">Transmembrane</keyword>
<evidence type="ECO:0008006" key="5">
    <source>
        <dbReference type="Google" id="ProtNLM"/>
    </source>
</evidence>
<dbReference type="SUPFAM" id="SSF46894">
    <property type="entry name" value="C-terminal effector domain of the bipartite response regulators"/>
    <property type="match status" value="1"/>
</dbReference>
<organism evidence="3 4">
    <name type="scientific">Flavobacterium dankookense</name>
    <dbReference type="NCBI Taxonomy" id="706186"/>
    <lineage>
        <taxon>Bacteria</taxon>
        <taxon>Pseudomonadati</taxon>
        <taxon>Bacteroidota</taxon>
        <taxon>Flavobacteriia</taxon>
        <taxon>Flavobacteriales</taxon>
        <taxon>Flavobacteriaceae</taxon>
        <taxon>Flavobacterium</taxon>
    </lineage>
</organism>
<evidence type="ECO:0000313" key="4">
    <source>
        <dbReference type="Proteomes" id="UP000295260"/>
    </source>
</evidence>
<comment type="caution">
    <text evidence="3">The sequence shown here is derived from an EMBL/GenBank/DDBJ whole genome shotgun (WGS) entry which is preliminary data.</text>
</comment>
<dbReference type="EMBL" id="SNXR01000013">
    <property type="protein sequence ID" value="TDP59391.1"/>
    <property type="molecule type" value="Genomic_DNA"/>
</dbReference>
<dbReference type="InterPro" id="IPR015943">
    <property type="entry name" value="WD40/YVTN_repeat-like_dom_sf"/>
</dbReference>
<sequence>MDNNLPKVKHTIAFFFFLLCSWASAQELLPFVENFTKSNYNGDNQVWSVAQGSDNAFYFANNHYLLRYNGVRWEKYSLPNKTIIRSVFSDGDKIYSGSYNEFGYWIRKNGTLHYTSLTKGKNFFRGLSINEEIWKIFKHDNKIYFQSFNDLYVLENTTIRKIRIPFQVSYCFLVEDKIYAASVKDGVFLFENNKFTKIEKWNLLENNIIHAIDKAKNKMFFFTQKNGVYYEENNTLKPWLHPINELLKKETIITAKAISNNRLVIGTAFQGVYVVNLNDNSYNNISRKNALKNNSILSIGTDKENDLWLGLDNGISHIEINSSYKIFSDNTGILGSVYTMAPLNNGLLLGSNHGVFKYQNKELTLLPNSQGQVWDILKVKDKYLIGHNDGTYIYENNDLKKVNSISGGWKFLKSNFHDAYFLANYSGIVIYENPNDFQNFKRFSNLTKPIKNIIQNKENELWAVDNYRSLYRLLFDEDFKVKKVENITQKNKILNDYGVKMVSFNNEVLFYINSKWYNYNAISDKLELNTYFNNSFANISELISIDDENFIVLKEKSLFLINRVNNKFVWNLIPEKYYEGKIINQDSKVFKVGSQILLNLDDGFFAFELQKSKFKPNKNSVRVEAMVDGVFIERSATIGHNKSINLDIISEFYGNSKQELFYTLDDTKDFNSLKNSNIVLNNLSSGSHELVIYYNDGENYVQLSSFNFRVDMPWYISIWMILIYLSIIGGAFYLYYKWNKIRYIEKLKLKEEELKHQKEILKLEMDAQSKLKLQEYEKHILEVQIQAKASEVAGKSLSIAKQSEMIESIQKALETENDMSNLKSSIKKSIKINAINKNEWQSFEKNLLQSNEEFVQRLTKKYPVLTSKDIKLCIYLRMNLSSKEIAPLMNISFRGVELHRYRLRKKIGLTADDSLSKFMINI</sequence>
<feature type="signal peptide" evidence="2">
    <location>
        <begin position="1"/>
        <end position="25"/>
    </location>
</feature>
<name>A0A4R6QAK7_9FLAO</name>
<dbReference type="GO" id="GO:0003677">
    <property type="term" value="F:DNA binding"/>
    <property type="evidence" value="ECO:0007669"/>
    <property type="project" value="InterPro"/>
</dbReference>
<dbReference type="Gene3D" id="1.10.10.10">
    <property type="entry name" value="Winged helix-like DNA-binding domain superfamily/Winged helix DNA-binding domain"/>
    <property type="match status" value="1"/>
</dbReference>
<keyword evidence="4" id="KW-1185">Reference proteome</keyword>